<reference evidence="9" key="1">
    <citation type="submission" date="2025-08" db="UniProtKB">
        <authorList>
            <consortium name="Ensembl"/>
        </authorList>
    </citation>
    <scope>IDENTIFICATION</scope>
</reference>
<evidence type="ECO:0000256" key="6">
    <source>
        <dbReference type="ARBA" id="ARBA00024660"/>
    </source>
</evidence>
<evidence type="ECO:0000256" key="2">
    <source>
        <dbReference type="ARBA" id="ARBA00022692"/>
    </source>
</evidence>
<organism evidence="9 10">
    <name type="scientific">Kryptolebias marmoratus</name>
    <name type="common">Mangrove killifish</name>
    <name type="synonym">Rivulus marmoratus</name>
    <dbReference type="NCBI Taxonomy" id="37003"/>
    <lineage>
        <taxon>Eukaryota</taxon>
        <taxon>Metazoa</taxon>
        <taxon>Chordata</taxon>
        <taxon>Craniata</taxon>
        <taxon>Vertebrata</taxon>
        <taxon>Euteleostomi</taxon>
        <taxon>Actinopterygii</taxon>
        <taxon>Neopterygii</taxon>
        <taxon>Teleostei</taxon>
        <taxon>Neoteleostei</taxon>
        <taxon>Acanthomorphata</taxon>
        <taxon>Ovalentaria</taxon>
        <taxon>Atherinomorphae</taxon>
        <taxon>Cyprinodontiformes</taxon>
        <taxon>Rivulidae</taxon>
        <taxon>Kryptolebias</taxon>
    </lineage>
</organism>
<keyword evidence="2 8" id="KW-0812">Transmembrane</keyword>
<comment type="similarity">
    <text evidence="7">Belongs to the GOT1 family.</text>
</comment>
<dbReference type="STRING" id="37003.ENSKMAP00000022747"/>
<dbReference type="GO" id="GO:0005783">
    <property type="term" value="C:endoplasmic reticulum"/>
    <property type="evidence" value="ECO:0007669"/>
    <property type="project" value="TreeGrafter"/>
</dbReference>
<dbReference type="PANTHER" id="PTHR21493">
    <property type="entry name" value="CGI-141-RELATED/LIPASE CONTAINING PROTEIN"/>
    <property type="match status" value="1"/>
</dbReference>
<reference evidence="9" key="2">
    <citation type="submission" date="2025-09" db="UniProtKB">
        <authorList>
            <consortium name="Ensembl"/>
        </authorList>
    </citation>
    <scope>IDENTIFICATION</scope>
</reference>
<proteinExistence type="inferred from homology"/>
<dbReference type="GO" id="GO:0042147">
    <property type="term" value="P:retrograde transport, endosome to Golgi"/>
    <property type="evidence" value="ECO:0007669"/>
    <property type="project" value="InterPro"/>
</dbReference>
<dbReference type="AlphaFoldDB" id="A0A3Q3GGJ3"/>
<evidence type="ECO:0000256" key="4">
    <source>
        <dbReference type="ARBA" id="ARBA00023034"/>
    </source>
</evidence>
<dbReference type="Pfam" id="PF04178">
    <property type="entry name" value="Got1"/>
    <property type="match status" value="1"/>
</dbReference>
<keyword evidence="4" id="KW-0333">Golgi apparatus</keyword>
<dbReference type="InterPro" id="IPR007305">
    <property type="entry name" value="Vesicle_transpt_Got1/SFT2"/>
</dbReference>
<feature type="transmembrane region" description="Helical" evidence="8">
    <location>
        <begin position="35"/>
        <end position="55"/>
    </location>
</feature>
<evidence type="ECO:0000256" key="7">
    <source>
        <dbReference type="ARBA" id="ARBA00025799"/>
    </source>
</evidence>
<dbReference type="GeneTree" id="ENSGT00390000014507"/>
<keyword evidence="10" id="KW-1185">Reference proteome</keyword>
<evidence type="ECO:0000256" key="5">
    <source>
        <dbReference type="ARBA" id="ARBA00023136"/>
    </source>
</evidence>
<keyword evidence="5 8" id="KW-0472">Membrane</keyword>
<evidence type="ECO:0000256" key="1">
    <source>
        <dbReference type="ARBA" id="ARBA00004653"/>
    </source>
</evidence>
<dbReference type="GO" id="GO:0005829">
    <property type="term" value="C:cytosol"/>
    <property type="evidence" value="ECO:0007669"/>
    <property type="project" value="GOC"/>
</dbReference>
<dbReference type="Proteomes" id="UP000264800">
    <property type="component" value="Unplaced"/>
</dbReference>
<keyword evidence="3 8" id="KW-1133">Transmembrane helix</keyword>
<protein>
    <submittedName>
        <fullName evidence="9">Golgi transport 1A</fullName>
    </submittedName>
</protein>
<accession>A0A3Q3GGJ3</accession>
<evidence type="ECO:0000256" key="8">
    <source>
        <dbReference type="SAM" id="Phobius"/>
    </source>
</evidence>
<dbReference type="GO" id="GO:0006888">
    <property type="term" value="P:endoplasmic reticulum to Golgi vesicle-mediated transport"/>
    <property type="evidence" value="ECO:0007669"/>
    <property type="project" value="InterPro"/>
</dbReference>
<dbReference type="Ensembl" id="ENSKMAT00000023037.1">
    <property type="protein sequence ID" value="ENSKMAP00000022747.1"/>
    <property type="gene ID" value="ENSKMAG00000016889.1"/>
</dbReference>
<evidence type="ECO:0000313" key="10">
    <source>
        <dbReference type="Proteomes" id="UP000264800"/>
    </source>
</evidence>
<sequence length="97" mass="11137">MATITEFQLGIVLMGFGLFFLLFGVLLYFDSVLLAFGNILFLAGLMFLTGFRRMAQFFFQRQKFRGTFFFVGGVSLILCRWPIIGMLVESYGFVLLF</sequence>
<feature type="transmembrane region" description="Helical" evidence="8">
    <location>
        <begin position="7"/>
        <end position="29"/>
    </location>
</feature>
<evidence type="ECO:0000256" key="3">
    <source>
        <dbReference type="ARBA" id="ARBA00022989"/>
    </source>
</evidence>
<comment type="function">
    <text evidence="6">May be involved in fusion of ER-derived transport vesicles with the Golgi complex.</text>
</comment>
<feature type="transmembrane region" description="Helical" evidence="8">
    <location>
        <begin position="67"/>
        <end position="88"/>
    </location>
</feature>
<dbReference type="InterPro" id="IPR045176">
    <property type="entry name" value="Got1"/>
</dbReference>
<evidence type="ECO:0000313" key="9">
    <source>
        <dbReference type="Ensembl" id="ENSKMAP00000022747.1"/>
    </source>
</evidence>
<dbReference type="PANTHER" id="PTHR21493:SF245">
    <property type="entry name" value="VESICLE TRANSPORT PROTEIN GOT1A"/>
    <property type="match status" value="1"/>
</dbReference>
<comment type="subcellular location">
    <subcellularLocation>
        <location evidence="1">Golgi apparatus membrane</location>
        <topology evidence="1">Multi-pass membrane protein</topology>
    </subcellularLocation>
</comment>
<dbReference type="GO" id="GO:0000139">
    <property type="term" value="C:Golgi membrane"/>
    <property type="evidence" value="ECO:0007669"/>
    <property type="project" value="UniProtKB-SubCell"/>
</dbReference>
<dbReference type="OMA" id="CDARVWR"/>
<name>A0A3Q3GGJ3_KRYMA</name>